<dbReference type="AlphaFoldDB" id="A0A139IV87"/>
<protein>
    <submittedName>
        <fullName evidence="1">Uncharacterized protein</fullName>
    </submittedName>
</protein>
<sequence>MIGAKELTVMVKYCWASYHQLGRPDILAQSRPLRSSPCYNAAIARQEPRASGSCHKSLCIESAREHLHIVYGKLKRSVSLFVDPPWLFRSFNTDAASKNGIASGRCIEMKHRYRPLLNAIEHCLTMSSHTVTKTQASGHSVP</sequence>
<evidence type="ECO:0000313" key="2">
    <source>
        <dbReference type="Proteomes" id="UP000073492"/>
    </source>
</evidence>
<accession>A0A139IV87</accession>
<keyword evidence="2" id="KW-1185">Reference proteome</keyword>
<proteinExistence type="predicted"/>
<gene>
    <name evidence="1" type="ORF">AC579_9808</name>
</gene>
<organism evidence="1 2">
    <name type="scientific">Pseudocercospora musae</name>
    <dbReference type="NCBI Taxonomy" id="113226"/>
    <lineage>
        <taxon>Eukaryota</taxon>
        <taxon>Fungi</taxon>
        <taxon>Dikarya</taxon>
        <taxon>Ascomycota</taxon>
        <taxon>Pezizomycotina</taxon>
        <taxon>Dothideomycetes</taxon>
        <taxon>Dothideomycetidae</taxon>
        <taxon>Mycosphaerellales</taxon>
        <taxon>Mycosphaerellaceae</taxon>
        <taxon>Pseudocercospora</taxon>
    </lineage>
</organism>
<evidence type="ECO:0000313" key="1">
    <source>
        <dbReference type="EMBL" id="KXT18633.1"/>
    </source>
</evidence>
<dbReference type="EMBL" id="LFZO01000005">
    <property type="protein sequence ID" value="KXT18633.1"/>
    <property type="molecule type" value="Genomic_DNA"/>
</dbReference>
<reference evidence="1 2" key="1">
    <citation type="submission" date="2015-07" db="EMBL/GenBank/DDBJ databases">
        <title>Comparative genomics of the Sigatoka disease complex on banana suggests a link between parallel evolutionary changes in Pseudocercospora fijiensis and Pseudocercospora eumusae and increased virulence on the banana host.</title>
        <authorList>
            <person name="Chang T.-C."/>
            <person name="Salvucci A."/>
            <person name="Crous P.W."/>
            <person name="Stergiopoulos I."/>
        </authorList>
    </citation>
    <scope>NUCLEOTIDE SEQUENCE [LARGE SCALE GENOMIC DNA]</scope>
    <source>
        <strain evidence="1 2">CBS 116634</strain>
    </source>
</reference>
<comment type="caution">
    <text evidence="1">The sequence shown here is derived from an EMBL/GenBank/DDBJ whole genome shotgun (WGS) entry which is preliminary data.</text>
</comment>
<name>A0A139IV87_9PEZI</name>
<dbReference type="Proteomes" id="UP000073492">
    <property type="component" value="Unassembled WGS sequence"/>
</dbReference>